<dbReference type="InterPro" id="IPR006674">
    <property type="entry name" value="HD_domain"/>
</dbReference>
<dbReference type="Proteomes" id="UP001238179">
    <property type="component" value="Chromosome"/>
</dbReference>
<feature type="domain" description="HD" evidence="1">
    <location>
        <begin position="22"/>
        <end position="91"/>
    </location>
</feature>
<protein>
    <submittedName>
        <fullName evidence="2">Hydrolase</fullName>
    </submittedName>
</protein>
<organism evidence="2 3">
    <name type="scientific">Mesoterricola silvestris</name>
    <dbReference type="NCBI Taxonomy" id="2927979"/>
    <lineage>
        <taxon>Bacteria</taxon>
        <taxon>Pseudomonadati</taxon>
        <taxon>Acidobacteriota</taxon>
        <taxon>Holophagae</taxon>
        <taxon>Holophagales</taxon>
        <taxon>Holophagaceae</taxon>
        <taxon>Mesoterricola</taxon>
    </lineage>
</organism>
<dbReference type="PANTHER" id="PTHR38659">
    <property type="entry name" value="METAL-DEPENDENT PHOSPHOHYDROLASE"/>
    <property type="match status" value="1"/>
</dbReference>
<dbReference type="Gene3D" id="1.10.3210.10">
    <property type="entry name" value="Hypothetical protein af1432"/>
    <property type="match status" value="1"/>
</dbReference>
<reference evidence="3" key="1">
    <citation type="journal article" date="2023" name="Int. J. Syst. Evol. Microbiol.">
        <title>Mesoterricola silvestris gen. nov., sp. nov., Mesoterricola sediminis sp. nov., Geothrix oryzae sp. nov., Geothrix edaphica sp. nov., Geothrix rubra sp. nov., and Geothrix limicola sp. nov., six novel members of Acidobacteriota isolated from soils.</title>
        <authorList>
            <person name="Itoh H."/>
            <person name="Sugisawa Y."/>
            <person name="Mise K."/>
            <person name="Xu Z."/>
            <person name="Kuniyasu M."/>
            <person name="Ushijima N."/>
            <person name="Kawano K."/>
            <person name="Kobayashi E."/>
            <person name="Shiratori Y."/>
            <person name="Masuda Y."/>
            <person name="Senoo K."/>
        </authorList>
    </citation>
    <scope>NUCLEOTIDE SEQUENCE [LARGE SCALE GENOMIC DNA]</scope>
    <source>
        <strain evidence="3">W79</strain>
    </source>
</reference>
<dbReference type="EMBL" id="AP027080">
    <property type="protein sequence ID" value="BDU73611.1"/>
    <property type="molecule type" value="Genomic_DNA"/>
</dbReference>
<evidence type="ECO:0000313" key="3">
    <source>
        <dbReference type="Proteomes" id="UP001238179"/>
    </source>
</evidence>
<dbReference type="PANTHER" id="PTHR38659:SF2">
    <property type="entry name" value="HDIG DOMAIN PROTEIN"/>
    <property type="match status" value="1"/>
</dbReference>
<dbReference type="SUPFAM" id="SSF109604">
    <property type="entry name" value="HD-domain/PDEase-like"/>
    <property type="match status" value="1"/>
</dbReference>
<gene>
    <name evidence="2" type="ORF">METEAL_27850</name>
</gene>
<dbReference type="AlphaFoldDB" id="A0AA48K9L0"/>
<proteinExistence type="predicted"/>
<keyword evidence="3" id="KW-1185">Reference proteome</keyword>
<keyword evidence="2" id="KW-0378">Hydrolase</keyword>
<dbReference type="KEGG" id="msil:METEAL_27850"/>
<accession>A0AA48K9L0</accession>
<evidence type="ECO:0000313" key="2">
    <source>
        <dbReference type="EMBL" id="BDU73611.1"/>
    </source>
</evidence>
<dbReference type="Pfam" id="PF01966">
    <property type="entry name" value="HD"/>
    <property type="match status" value="1"/>
</dbReference>
<dbReference type="RefSeq" id="WP_316412282.1">
    <property type="nucleotide sequence ID" value="NZ_AP027080.1"/>
</dbReference>
<name>A0AA48K9L0_9BACT</name>
<dbReference type="GO" id="GO:0016787">
    <property type="term" value="F:hydrolase activity"/>
    <property type="evidence" value="ECO:0007669"/>
    <property type="project" value="UniProtKB-KW"/>
</dbReference>
<evidence type="ECO:0000259" key="1">
    <source>
        <dbReference type="Pfam" id="PF01966"/>
    </source>
</evidence>
<sequence>MVTREEAWELVCEWTASERLRIHALGVERVMEDLAGRLGEDPRAFALAGLLHDADYDRWPDEHPARVVAWLEERGEPALARAVAAHAWERTGIRPESLLERALVASDEVTGFVTACALVRPQRTLGLEPRSIRKKMKTPAFAAGVNREEMLEGFRRLSECIGGTEDEHFQRVVDVLHAHAAELGLTAGEPGKP</sequence>